<feature type="domain" description="CBS" evidence="5">
    <location>
        <begin position="7"/>
        <end position="64"/>
    </location>
</feature>
<dbReference type="SUPFAM" id="SSF54631">
    <property type="entry name" value="CBS-domain pair"/>
    <property type="match status" value="1"/>
</dbReference>
<accession>A0A0N8PRQ8</accession>
<proteinExistence type="predicted"/>
<feature type="domain" description="CBS" evidence="5">
    <location>
        <begin position="65"/>
        <end position="122"/>
    </location>
</feature>
<dbReference type="Gene3D" id="3.10.580.10">
    <property type="entry name" value="CBS-domain"/>
    <property type="match status" value="2"/>
</dbReference>
<evidence type="ECO:0000313" key="6">
    <source>
        <dbReference type="EMBL" id="KPV50605.1"/>
    </source>
</evidence>
<gene>
    <name evidence="6" type="ORF">SE17_25940</name>
</gene>
<dbReference type="Pfam" id="PF00571">
    <property type="entry name" value="CBS"/>
    <property type="match status" value="2"/>
</dbReference>
<dbReference type="InterPro" id="IPR048574">
    <property type="entry name" value="RUBY_RBDX"/>
</dbReference>
<dbReference type="EMBL" id="LJCR01001303">
    <property type="protein sequence ID" value="KPV50605.1"/>
    <property type="molecule type" value="Genomic_DNA"/>
</dbReference>
<name>A0A0N8PRQ8_9CHLR</name>
<dbReference type="SUPFAM" id="SSF57802">
    <property type="entry name" value="Rubredoxin-like"/>
    <property type="match status" value="1"/>
</dbReference>
<dbReference type="GO" id="GO:0005506">
    <property type="term" value="F:iron ion binding"/>
    <property type="evidence" value="ECO:0007669"/>
    <property type="project" value="InterPro"/>
</dbReference>
<comment type="cofactor">
    <cofactor evidence="1">
        <name>Fe(3+)</name>
        <dbReference type="ChEBI" id="CHEBI:29034"/>
    </cofactor>
</comment>
<dbReference type="InterPro" id="IPR000644">
    <property type="entry name" value="CBS_dom"/>
</dbReference>
<dbReference type="PANTHER" id="PTHR43080:SF26">
    <property type="entry name" value="REGULATORY PROTEIN"/>
    <property type="match status" value="1"/>
</dbReference>
<reference evidence="6 7" key="1">
    <citation type="submission" date="2015-09" db="EMBL/GenBank/DDBJ databases">
        <title>Draft genome sequence of Kouleothrix aurantiaca JCM 19913.</title>
        <authorList>
            <person name="Hemp J."/>
        </authorList>
    </citation>
    <scope>NUCLEOTIDE SEQUENCE [LARGE SCALE GENOMIC DNA]</scope>
    <source>
        <strain evidence="6 7">COM-B</strain>
    </source>
</reference>
<dbReference type="Proteomes" id="UP000050509">
    <property type="component" value="Unassembled WGS sequence"/>
</dbReference>
<dbReference type="InterPro" id="IPR046342">
    <property type="entry name" value="CBS_dom_sf"/>
</dbReference>
<comment type="caution">
    <text evidence="6">The sequence shown here is derived from an EMBL/GenBank/DDBJ whole genome shotgun (WGS) entry which is preliminary data.</text>
</comment>
<dbReference type="PROSITE" id="PS50903">
    <property type="entry name" value="RUBREDOXIN_LIKE"/>
    <property type="match status" value="1"/>
</dbReference>
<evidence type="ECO:0000256" key="1">
    <source>
        <dbReference type="ARBA" id="ARBA00001965"/>
    </source>
</evidence>
<dbReference type="CDD" id="cd04586">
    <property type="entry name" value="CBS_pair_BON_assoc"/>
    <property type="match status" value="1"/>
</dbReference>
<evidence type="ECO:0000259" key="5">
    <source>
        <dbReference type="PROSITE" id="PS51371"/>
    </source>
</evidence>
<dbReference type="Pfam" id="PF21349">
    <property type="entry name" value="RUBY_RBDX"/>
    <property type="match status" value="1"/>
</dbReference>
<sequence>MQVREIMTSDVISVPENNTIEDAARVLARHRISGLPVVNEAGALVGLVTEYDFISKQGATVADIMSRGVISVTEDTDVEEVAHLLANRRIRRVPVLRGDRLIGIVSRSDLIKQIAMRWVCPVCGEVVRGPEAPEQCPRCHAPKSVFTHETMHPGM</sequence>
<dbReference type="PANTHER" id="PTHR43080">
    <property type="entry name" value="CBS DOMAIN-CONTAINING PROTEIN CBSX3, MITOCHONDRIAL"/>
    <property type="match status" value="1"/>
</dbReference>
<dbReference type="Gene3D" id="2.20.28.10">
    <property type="match status" value="1"/>
</dbReference>
<evidence type="ECO:0000259" key="4">
    <source>
        <dbReference type="PROSITE" id="PS50903"/>
    </source>
</evidence>
<evidence type="ECO:0000313" key="7">
    <source>
        <dbReference type="Proteomes" id="UP000050509"/>
    </source>
</evidence>
<dbReference type="PROSITE" id="PS51371">
    <property type="entry name" value="CBS"/>
    <property type="match status" value="2"/>
</dbReference>
<dbReference type="CDD" id="cd00729">
    <property type="entry name" value="rubredoxin_SM"/>
    <property type="match status" value="1"/>
</dbReference>
<protein>
    <submittedName>
        <fullName evidence="6">Signal transduction protein</fullName>
    </submittedName>
</protein>
<keyword evidence="7" id="KW-1185">Reference proteome</keyword>
<keyword evidence="2 3" id="KW-0129">CBS domain</keyword>
<evidence type="ECO:0000256" key="3">
    <source>
        <dbReference type="PROSITE-ProRule" id="PRU00703"/>
    </source>
</evidence>
<dbReference type="AlphaFoldDB" id="A0A0N8PRQ8"/>
<dbReference type="SMART" id="SM00116">
    <property type="entry name" value="CBS"/>
    <property type="match status" value="2"/>
</dbReference>
<feature type="domain" description="Rubredoxin-like" evidence="4">
    <location>
        <begin position="115"/>
        <end position="149"/>
    </location>
</feature>
<dbReference type="InterPro" id="IPR024934">
    <property type="entry name" value="Rubredoxin-like_dom"/>
</dbReference>
<organism evidence="6 7">
    <name type="scientific">Kouleothrix aurantiaca</name>
    <dbReference type="NCBI Taxonomy" id="186479"/>
    <lineage>
        <taxon>Bacteria</taxon>
        <taxon>Bacillati</taxon>
        <taxon>Chloroflexota</taxon>
        <taxon>Chloroflexia</taxon>
        <taxon>Chloroflexales</taxon>
        <taxon>Roseiflexineae</taxon>
        <taxon>Roseiflexaceae</taxon>
        <taxon>Kouleothrix</taxon>
    </lineage>
</organism>
<dbReference type="InterPro" id="IPR051257">
    <property type="entry name" value="Diverse_CBS-Domain"/>
</dbReference>
<evidence type="ECO:0000256" key="2">
    <source>
        <dbReference type="ARBA" id="ARBA00023122"/>
    </source>
</evidence>